<keyword evidence="3" id="KW-1185">Reference proteome</keyword>
<dbReference type="EMBL" id="QRDW01000013">
    <property type="protein sequence ID" value="RED44842.1"/>
    <property type="molecule type" value="Genomic_DNA"/>
</dbReference>
<accession>A0A3D9H5W8</accession>
<sequence length="269" mass="29198">MTMPPPGSITMNDNQPSPMGIRPDKLEDYRLLLDRQERILCDLDGCLIQDGKAIDGAAALVDRYRQKFRILSNNSTDTPQTLARKLDGYGIEIDPVQIILAGSAAVDLLAKDYPGARILLLASPAIEDYAKKQGLRPIAPADADELPDLVLICRDTAFSYESVQTVIELVSRGIPYYAANPDLTHPGRDGLPVIETGLILQMVQMATALKPKAVIGKPEPDLFLAALENVAPANAVMIGDNLRTDMEGATRLRMPNIRVSPNLTVGCLL</sequence>
<gene>
    <name evidence="2" type="ORF">DFP90_11347</name>
</gene>
<dbReference type="NCBIfam" id="TIGR01549">
    <property type="entry name" value="HAD-SF-IA-v1"/>
    <property type="match status" value="1"/>
</dbReference>
<keyword evidence="2" id="KW-0378">Hydrolase</keyword>
<dbReference type="Pfam" id="PF13242">
    <property type="entry name" value="Hydrolase_like"/>
    <property type="match status" value="1"/>
</dbReference>
<dbReference type="GO" id="GO:0016791">
    <property type="term" value="F:phosphatase activity"/>
    <property type="evidence" value="ECO:0007669"/>
    <property type="project" value="TreeGrafter"/>
</dbReference>
<dbReference type="NCBIfam" id="TIGR01460">
    <property type="entry name" value="HAD-SF-IIA"/>
    <property type="match status" value="1"/>
</dbReference>
<dbReference type="InterPro" id="IPR036412">
    <property type="entry name" value="HAD-like_sf"/>
</dbReference>
<name>A0A3D9H5W8_9PROT</name>
<dbReference type="InterPro" id="IPR006439">
    <property type="entry name" value="HAD-SF_hydro_IA"/>
</dbReference>
<dbReference type="SUPFAM" id="SSF56784">
    <property type="entry name" value="HAD-like"/>
    <property type="match status" value="1"/>
</dbReference>
<comment type="caution">
    <text evidence="2">The sequence shown here is derived from an EMBL/GenBank/DDBJ whole genome shotgun (WGS) entry which is preliminary data.</text>
</comment>
<dbReference type="Pfam" id="PF13344">
    <property type="entry name" value="Hydrolase_6"/>
    <property type="match status" value="1"/>
</dbReference>
<dbReference type="GO" id="GO:0005737">
    <property type="term" value="C:cytoplasm"/>
    <property type="evidence" value="ECO:0007669"/>
    <property type="project" value="TreeGrafter"/>
</dbReference>
<reference evidence="2 3" key="1">
    <citation type="submission" date="2018-07" db="EMBL/GenBank/DDBJ databases">
        <title>Genomic Encyclopedia of Type Strains, Phase III (KMG-III): the genomes of soil and plant-associated and newly described type strains.</title>
        <authorList>
            <person name="Whitman W."/>
        </authorList>
    </citation>
    <scope>NUCLEOTIDE SEQUENCE [LARGE SCALE GENOMIC DNA]</scope>
    <source>
        <strain evidence="2 3">CECT 8488</strain>
    </source>
</reference>
<evidence type="ECO:0000256" key="1">
    <source>
        <dbReference type="SAM" id="MobiDB-lite"/>
    </source>
</evidence>
<dbReference type="Proteomes" id="UP000256845">
    <property type="component" value="Unassembled WGS sequence"/>
</dbReference>
<feature type="region of interest" description="Disordered" evidence="1">
    <location>
        <begin position="1"/>
        <end position="21"/>
    </location>
</feature>
<dbReference type="PANTHER" id="PTHR19288:SF46">
    <property type="entry name" value="HALOACID DEHALOGENASE-LIKE HYDROLASE DOMAIN-CONTAINING PROTEIN 2"/>
    <property type="match status" value="1"/>
</dbReference>
<protein>
    <submittedName>
        <fullName evidence="2">HAD superfamily hydrolase (TIGR01450 family)/HAD superfamily hydrolase (TIGR01549 family)</fullName>
    </submittedName>
</protein>
<dbReference type="InterPro" id="IPR023214">
    <property type="entry name" value="HAD_sf"/>
</dbReference>
<evidence type="ECO:0000313" key="2">
    <source>
        <dbReference type="EMBL" id="RED44842.1"/>
    </source>
</evidence>
<dbReference type="PANTHER" id="PTHR19288">
    <property type="entry name" value="4-NITROPHENYLPHOSPHATASE-RELATED"/>
    <property type="match status" value="1"/>
</dbReference>
<proteinExistence type="predicted"/>
<evidence type="ECO:0000313" key="3">
    <source>
        <dbReference type="Proteomes" id="UP000256845"/>
    </source>
</evidence>
<dbReference type="Gene3D" id="3.40.50.1000">
    <property type="entry name" value="HAD superfamily/HAD-like"/>
    <property type="match status" value="2"/>
</dbReference>
<organism evidence="2 3">
    <name type="scientific">Aestuariispira insulae</name>
    <dbReference type="NCBI Taxonomy" id="1461337"/>
    <lineage>
        <taxon>Bacteria</taxon>
        <taxon>Pseudomonadati</taxon>
        <taxon>Pseudomonadota</taxon>
        <taxon>Alphaproteobacteria</taxon>
        <taxon>Rhodospirillales</taxon>
        <taxon>Kiloniellaceae</taxon>
        <taxon>Aestuariispira</taxon>
    </lineage>
</organism>
<dbReference type="OrthoDB" id="148966at2"/>
<dbReference type="InterPro" id="IPR006357">
    <property type="entry name" value="HAD-SF_hydro_IIA"/>
</dbReference>
<dbReference type="AlphaFoldDB" id="A0A3D9H5W8"/>